<reference evidence="2 3" key="1">
    <citation type="journal article" date="2011" name="J. Bacteriol.">
        <title>Genome sequence of Helicobacter bizzozeronii strain CIII-1, an isolate from human gastric mucosa.</title>
        <authorList>
            <person name="Schott T."/>
            <person name="Rossi M."/>
            <person name="Hanninen M.L."/>
        </authorList>
    </citation>
    <scope>NUCLEOTIDE SEQUENCE [LARGE SCALE GENOMIC DNA]</scope>
    <source>
        <strain evidence="2 3">CIII-1</strain>
    </source>
</reference>
<dbReference type="EMBL" id="FR871757">
    <property type="protein sequence ID" value="CCB80178.1"/>
    <property type="molecule type" value="Genomic_DNA"/>
</dbReference>
<feature type="coiled-coil region" evidence="1">
    <location>
        <begin position="35"/>
        <end position="108"/>
    </location>
</feature>
<organism evidence="2 3">
    <name type="scientific">Helicobacter bizzozeronii (strain CIII-1)</name>
    <dbReference type="NCBI Taxonomy" id="1002804"/>
    <lineage>
        <taxon>Bacteria</taxon>
        <taxon>Pseudomonadati</taxon>
        <taxon>Campylobacterota</taxon>
        <taxon>Epsilonproteobacteria</taxon>
        <taxon>Campylobacterales</taxon>
        <taxon>Helicobacteraceae</taxon>
        <taxon>Helicobacter</taxon>
    </lineage>
</organism>
<name>F8KTK9_HELBC</name>
<keyword evidence="1" id="KW-0175">Coiled coil</keyword>
<dbReference type="STRING" id="1002804.HBZC1_11920"/>
<dbReference type="RefSeq" id="WP_013890600.1">
    <property type="nucleotide sequence ID" value="NC_015674.1"/>
</dbReference>
<accession>F8KTK9</accession>
<gene>
    <name evidence="2" type="ordered locus">HBZC1_11920</name>
</gene>
<keyword evidence="3" id="KW-1185">Reference proteome</keyword>
<dbReference type="KEGG" id="hbi:HBZC1_11920"/>
<dbReference type="Proteomes" id="UP000008387">
    <property type="component" value="Chromosome"/>
</dbReference>
<proteinExistence type="predicted"/>
<dbReference type="AlphaFoldDB" id="F8KTK9"/>
<evidence type="ECO:0000256" key="1">
    <source>
        <dbReference type="SAM" id="Coils"/>
    </source>
</evidence>
<evidence type="ECO:0000313" key="2">
    <source>
        <dbReference type="EMBL" id="CCB80178.1"/>
    </source>
</evidence>
<protein>
    <submittedName>
        <fullName evidence="2">Uncharacterized protein</fullName>
    </submittedName>
</protein>
<evidence type="ECO:0000313" key="3">
    <source>
        <dbReference type="Proteomes" id="UP000008387"/>
    </source>
</evidence>
<dbReference type="HOGENOM" id="CLU_1169381_0_0_7"/>
<sequence>MSENPLKTQFLDLLQDEEVQEAMFAWLKKMFASSNEAVLEQIEATEQRARQEMQKVQAELQGYKTQLATLEQDLLNMQEADRQKQAELEHTHKALKQAQAELEKHKIKAYALFLTLPASLKQGLSNLFKEGDPLAFVVIGTQGKNIEMLWDYTNNALKENTEGAQTLAEIFYALFAYYEQATPYQLDPLEVGQTYDPTKHQRHHSSTSVSGTITKVLLRGFRHAKTGEVKRQSVVKI</sequence>